<dbReference type="AlphaFoldDB" id="A0A5C6C2R4"/>
<name>A0A5C6C2R4_9BACT</name>
<organism evidence="1 2">
    <name type="scientific">Novipirellula galeiformis</name>
    <dbReference type="NCBI Taxonomy" id="2528004"/>
    <lineage>
        <taxon>Bacteria</taxon>
        <taxon>Pseudomonadati</taxon>
        <taxon>Planctomycetota</taxon>
        <taxon>Planctomycetia</taxon>
        <taxon>Pirellulales</taxon>
        <taxon>Pirellulaceae</taxon>
        <taxon>Novipirellula</taxon>
    </lineage>
</organism>
<reference evidence="1 2" key="1">
    <citation type="submission" date="2019-02" db="EMBL/GenBank/DDBJ databases">
        <title>Deep-cultivation of Planctomycetes and their phenomic and genomic characterization uncovers novel biology.</title>
        <authorList>
            <person name="Wiegand S."/>
            <person name="Jogler M."/>
            <person name="Boedeker C."/>
            <person name="Pinto D."/>
            <person name="Vollmers J."/>
            <person name="Rivas-Marin E."/>
            <person name="Kohn T."/>
            <person name="Peeters S.H."/>
            <person name="Heuer A."/>
            <person name="Rast P."/>
            <person name="Oberbeckmann S."/>
            <person name="Bunk B."/>
            <person name="Jeske O."/>
            <person name="Meyerdierks A."/>
            <person name="Storesund J.E."/>
            <person name="Kallscheuer N."/>
            <person name="Luecker S."/>
            <person name="Lage O.M."/>
            <person name="Pohl T."/>
            <person name="Merkel B.J."/>
            <person name="Hornburger P."/>
            <person name="Mueller R.-W."/>
            <person name="Bruemmer F."/>
            <person name="Labrenz M."/>
            <person name="Spormann A.M."/>
            <person name="Op Den Camp H."/>
            <person name="Overmann J."/>
            <person name="Amann R."/>
            <person name="Jetten M.S.M."/>
            <person name="Mascher T."/>
            <person name="Medema M.H."/>
            <person name="Devos D.P."/>
            <person name="Kaster A.-K."/>
            <person name="Ovreas L."/>
            <person name="Rohde M."/>
            <person name="Galperin M.Y."/>
            <person name="Jogler C."/>
        </authorList>
    </citation>
    <scope>NUCLEOTIDE SEQUENCE [LARGE SCALE GENOMIC DNA]</scope>
    <source>
        <strain evidence="1 2">Pla52o</strain>
    </source>
</reference>
<comment type="caution">
    <text evidence="1">The sequence shown here is derived from an EMBL/GenBank/DDBJ whole genome shotgun (WGS) entry which is preliminary data.</text>
</comment>
<evidence type="ECO:0000313" key="1">
    <source>
        <dbReference type="EMBL" id="TWU17544.1"/>
    </source>
</evidence>
<keyword evidence="2" id="KW-1185">Reference proteome</keyword>
<gene>
    <name evidence="1" type="ORF">Pla52o_51000</name>
</gene>
<evidence type="ECO:0000313" key="2">
    <source>
        <dbReference type="Proteomes" id="UP000316304"/>
    </source>
</evidence>
<sequence>MTFMVESFFAESWFCVGVKEDSGFVFECSRRHGWCVFLLVGEAALLNRVAPIRDRSPFSFRLCALLPLCSPNKLAEDRCP</sequence>
<dbReference type="Proteomes" id="UP000316304">
    <property type="component" value="Unassembled WGS sequence"/>
</dbReference>
<accession>A0A5C6C2R4</accession>
<protein>
    <submittedName>
        <fullName evidence="1">Uncharacterized protein</fullName>
    </submittedName>
</protein>
<dbReference type="EMBL" id="SJPT01000011">
    <property type="protein sequence ID" value="TWU17544.1"/>
    <property type="molecule type" value="Genomic_DNA"/>
</dbReference>
<proteinExistence type="predicted"/>